<dbReference type="GO" id="GO:0016491">
    <property type="term" value="F:oxidoreductase activity"/>
    <property type="evidence" value="ECO:0007669"/>
    <property type="project" value="TreeGrafter"/>
</dbReference>
<dbReference type="SUPFAM" id="SSF51905">
    <property type="entry name" value="FAD/NAD(P)-binding domain"/>
    <property type="match status" value="1"/>
</dbReference>
<dbReference type="Gene3D" id="3.50.50.60">
    <property type="entry name" value="FAD/NAD(P)-binding domain"/>
    <property type="match status" value="1"/>
</dbReference>
<proteinExistence type="inferred from homology"/>
<feature type="signal peptide" evidence="2">
    <location>
        <begin position="1"/>
        <end position="30"/>
    </location>
</feature>
<dbReference type="EMBL" id="OU899035">
    <property type="protein sequence ID" value="CAH1721728.1"/>
    <property type="molecule type" value="Genomic_DNA"/>
</dbReference>
<evidence type="ECO:0000313" key="4">
    <source>
        <dbReference type="Proteomes" id="UP001154329"/>
    </source>
</evidence>
<sequence>MISLSNHIQISLYLFLVSLSIECRFTTSSAEFSPLFESGLSYLAETFKWESREPINREKVLPEYDFIVTGAGSAGSVVASRLFKIKKWQVLLIEAAQHATHLMDVLLTALL</sequence>
<organism evidence="3 4">
    <name type="scientific">Aphis gossypii</name>
    <name type="common">Cotton aphid</name>
    <dbReference type="NCBI Taxonomy" id="80765"/>
    <lineage>
        <taxon>Eukaryota</taxon>
        <taxon>Metazoa</taxon>
        <taxon>Ecdysozoa</taxon>
        <taxon>Arthropoda</taxon>
        <taxon>Hexapoda</taxon>
        <taxon>Insecta</taxon>
        <taxon>Pterygota</taxon>
        <taxon>Neoptera</taxon>
        <taxon>Paraneoptera</taxon>
        <taxon>Hemiptera</taxon>
        <taxon>Sternorrhyncha</taxon>
        <taxon>Aphidomorpha</taxon>
        <taxon>Aphidoidea</taxon>
        <taxon>Aphididae</taxon>
        <taxon>Aphidini</taxon>
        <taxon>Aphis</taxon>
        <taxon>Aphis</taxon>
    </lineage>
</organism>
<evidence type="ECO:0000256" key="2">
    <source>
        <dbReference type="SAM" id="SignalP"/>
    </source>
</evidence>
<dbReference type="InterPro" id="IPR036188">
    <property type="entry name" value="FAD/NAD-bd_sf"/>
</dbReference>
<gene>
    <name evidence="3" type="ORF">APHIGO_LOCUS4509</name>
</gene>
<reference evidence="3" key="2">
    <citation type="submission" date="2022-10" db="EMBL/GenBank/DDBJ databases">
        <authorList>
            <consortium name="ENA_rothamsted_submissions"/>
            <consortium name="culmorum"/>
            <person name="King R."/>
        </authorList>
    </citation>
    <scope>NUCLEOTIDE SEQUENCE</scope>
</reference>
<keyword evidence="2" id="KW-0732">Signal</keyword>
<dbReference type="AlphaFoldDB" id="A0A9P0J0E7"/>
<evidence type="ECO:0000256" key="1">
    <source>
        <dbReference type="ARBA" id="ARBA00010790"/>
    </source>
</evidence>
<dbReference type="Proteomes" id="UP001154329">
    <property type="component" value="Chromosome 2"/>
</dbReference>
<dbReference type="GO" id="GO:0050660">
    <property type="term" value="F:flavin adenine dinucleotide binding"/>
    <property type="evidence" value="ECO:0007669"/>
    <property type="project" value="InterPro"/>
</dbReference>
<comment type="similarity">
    <text evidence="1">Belongs to the GMC oxidoreductase family.</text>
</comment>
<name>A0A9P0J0E7_APHGO</name>
<keyword evidence="4" id="KW-1185">Reference proteome</keyword>
<protein>
    <recommendedName>
        <fullName evidence="5">Glucose dehydrogenase</fullName>
    </recommendedName>
</protein>
<dbReference type="PANTHER" id="PTHR11552">
    <property type="entry name" value="GLUCOSE-METHANOL-CHOLINE GMC OXIDOREDUCTASE"/>
    <property type="match status" value="1"/>
</dbReference>
<evidence type="ECO:0008006" key="5">
    <source>
        <dbReference type="Google" id="ProtNLM"/>
    </source>
</evidence>
<dbReference type="PANTHER" id="PTHR11552:SF227">
    <property type="entry name" value="GLUCOSE DEHYDROGENASE [FAD, QUINONE]-LIKE PROTEIN"/>
    <property type="match status" value="1"/>
</dbReference>
<dbReference type="InterPro" id="IPR012132">
    <property type="entry name" value="GMC_OxRdtase"/>
</dbReference>
<accession>A0A9P0J0E7</accession>
<reference evidence="3" key="1">
    <citation type="submission" date="2022-02" db="EMBL/GenBank/DDBJ databases">
        <authorList>
            <person name="King R."/>
        </authorList>
    </citation>
    <scope>NUCLEOTIDE SEQUENCE</scope>
</reference>
<feature type="chain" id="PRO_5040169427" description="Glucose dehydrogenase" evidence="2">
    <location>
        <begin position="31"/>
        <end position="111"/>
    </location>
</feature>
<evidence type="ECO:0000313" key="3">
    <source>
        <dbReference type="EMBL" id="CAH1721728.1"/>
    </source>
</evidence>